<dbReference type="SUPFAM" id="SSF51905">
    <property type="entry name" value="FAD/NAD(P)-binding domain"/>
    <property type="match status" value="1"/>
</dbReference>
<dbReference type="Proteomes" id="UP000184444">
    <property type="component" value="Unassembled WGS sequence"/>
</dbReference>
<dbReference type="AlphaFoldDB" id="A0A1M7F2P8"/>
<organism evidence="3 4">
    <name type="scientific">Paracoccus solventivorans</name>
    <dbReference type="NCBI Taxonomy" id="53463"/>
    <lineage>
        <taxon>Bacteria</taxon>
        <taxon>Pseudomonadati</taxon>
        <taxon>Pseudomonadota</taxon>
        <taxon>Alphaproteobacteria</taxon>
        <taxon>Rhodobacterales</taxon>
        <taxon>Paracoccaceae</taxon>
        <taxon>Paracoccus</taxon>
    </lineage>
</organism>
<protein>
    <submittedName>
        <fullName evidence="3">Gamma-glutamylputrescine oxidase</fullName>
    </submittedName>
</protein>
<dbReference type="OrthoDB" id="9806601at2"/>
<dbReference type="PANTHER" id="PTHR13847">
    <property type="entry name" value="SARCOSINE DEHYDROGENASE-RELATED"/>
    <property type="match status" value="1"/>
</dbReference>
<name>A0A1M7F2P8_9RHOB</name>
<gene>
    <name evidence="3" type="ORF">SAMN05444389_102474</name>
</gene>
<evidence type="ECO:0000256" key="1">
    <source>
        <dbReference type="ARBA" id="ARBA00023002"/>
    </source>
</evidence>
<keyword evidence="4" id="KW-1185">Reference proteome</keyword>
<dbReference type="RefSeq" id="WP_073063427.1">
    <property type="nucleotide sequence ID" value="NZ_FRCK01000002.1"/>
</dbReference>
<keyword evidence="1" id="KW-0560">Oxidoreductase</keyword>
<dbReference type="GO" id="GO:0005737">
    <property type="term" value="C:cytoplasm"/>
    <property type="evidence" value="ECO:0007669"/>
    <property type="project" value="TreeGrafter"/>
</dbReference>
<dbReference type="InterPro" id="IPR036188">
    <property type="entry name" value="FAD/NAD-bd_sf"/>
</dbReference>
<dbReference type="Gene3D" id="3.30.9.10">
    <property type="entry name" value="D-Amino Acid Oxidase, subunit A, domain 2"/>
    <property type="match status" value="1"/>
</dbReference>
<proteinExistence type="predicted"/>
<feature type="domain" description="FAD dependent oxidoreductase" evidence="2">
    <location>
        <begin position="38"/>
        <end position="390"/>
    </location>
</feature>
<dbReference type="Pfam" id="PF01266">
    <property type="entry name" value="DAO"/>
    <property type="match status" value="1"/>
</dbReference>
<evidence type="ECO:0000313" key="4">
    <source>
        <dbReference type="Proteomes" id="UP000184444"/>
    </source>
</evidence>
<dbReference type="InterPro" id="IPR006076">
    <property type="entry name" value="FAD-dep_OxRdtase"/>
</dbReference>
<dbReference type="PANTHER" id="PTHR13847:SF281">
    <property type="entry name" value="FAD DEPENDENT OXIDOREDUCTASE DOMAIN-CONTAINING PROTEIN"/>
    <property type="match status" value="1"/>
</dbReference>
<reference evidence="4" key="1">
    <citation type="submission" date="2016-11" db="EMBL/GenBank/DDBJ databases">
        <authorList>
            <person name="Varghese N."/>
            <person name="Submissions S."/>
        </authorList>
    </citation>
    <scope>NUCLEOTIDE SEQUENCE [LARGE SCALE GENOMIC DNA]</scope>
    <source>
        <strain evidence="4">DSM 6637</strain>
    </source>
</reference>
<dbReference type="EMBL" id="FRCK01000002">
    <property type="protein sequence ID" value="SHL97959.1"/>
    <property type="molecule type" value="Genomic_DNA"/>
</dbReference>
<dbReference type="GO" id="GO:0016491">
    <property type="term" value="F:oxidoreductase activity"/>
    <property type="evidence" value="ECO:0007669"/>
    <property type="project" value="UniProtKB-KW"/>
</dbReference>
<dbReference type="Gene3D" id="3.50.50.60">
    <property type="entry name" value="FAD/NAD(P)-binding domain"/>
    <property type="match status" value="1"/>
</dbReference>
<dbReference type="STRING" id="53463.SAMN05444389_102474"/>
<evidence type="ECO:0000313" key="3">
    <source>
        <dbReference type="EMBL" id="SHL97959.1"/>
    </source>
</evidence>
<evidence type="ECO:0000259" key="2">
    <source>
        <dbReference type="Pfam" id="PF01266"/>
    </source>
</evidence>
<sequence>MNLLFANDRRGEYPPSLYAEQNPALPPFPPLRGDARADVAVVGAGYTGLSAALTLARAGRSVVLLEAQRVGFGASGRNGGQMGSGQRLEVDELERMAGRTAARRLWDMAEEAKALTRALAAEGGVTVHPGIAHAARNPREVRHAHENAERLARDYGYALIEPLDAAGLRALVKSPLYAGGDLDRGAGHLDPLALALGLARLAAAAGVRIHEGAHVHAISHARRAGEATIVQTGAGRVICDHVILAANGYLGHLDMGVAARVMPINNFVVATEPLGARADDILGENIAVHDTRFVVNYWRLSEDRRLVFGGGESLGYRFPRDIAAKVRRPLEQVYPQLKGVRITHGWGGTLAITMNRMPYFARPAPNCLSASGFSGHGVALANLSGKLMAQAVIGQSEGFETMAALPLPAFPGGAALRWPLLVAGMGWYSLRDRLGV</sequence>
<accession>A0A1M7F2P8</accession>